<dbReference type="PATRIC" id="fig|1439726.3.peg.3613"/>
<organism evidence="1 2">
    <name type="scientific">Methylobrevis pamukkalensis</name>
    <dbReference type="NCBI Taxonomy" id="1439726"/>
    <lineage>
        <taxon>Bacteria</taxon>
        <taxon>Pseudomonadati</taxon>
        <taxon>Pseudomonadota</taxon>
        <taxon>Alphaproteobacteria</taxon>
        <taxon>Hyphomicrobiales</taxon>
        <taxon>Pleomorphomonadaceae</taxon>
        <taxon>Methylobrevis</taxon>
    </lineage>
</organism>
<accession>A0A1E3H0C6</accession>
<keyword evidence="2" id="KW-1185">Reference proteome</keyword>
<gene>
    <name evidence="1" type="primary">glnA_1</name>
    <name evidence="1" type="ORF">A6302_03434</name>
</gene>
<evidence type="ECO:0000313" key="2">
    <source>
        <dbReference type="Proteomes" id="UP000094622"/>
    </source>
</evidence>
<comment type="caution">
    <text evidence="1">The sequence shown here is derived from an EMBL/GenBank/DDBJ whole genome shotgun (WGS) entry which is preliminary data.</text>
</comment>
<keyword evidence="1" id="KW-0436">Ligase</keyword>
<dbReference type="Proteomes" id="UP000094622">
    <property type="component" value="Unassembled WGS sequence"/>
</dbReference>
<dbReference type="SUPFAM" id="SSF55931">
    <property type="entry name" value="Glutamine synthetase/guanido kinase"/>
    <property type="match status" value="1"/>
</dbReference>
<dbReference type="GO" id="GO:0004356">
    <property type="term" value="F:glutamine synthetase activity"/>
    <property type="evidence" value="ECO:0007669"/>
    <property type="project" value="UniProtKB-EC"/>
</dbReference>
<dbReference type="EC" id="6.3.1.2" evidence="1"/>
<protein>
    <submittedName>
        <fullName evidence="1">Glutamine synthetase 1</fullName>
        <ecNumber evidence="1">6.3.1.2</ecNumber>
    </submittedName>
</protein>
<proteinExistence type="predicted"/>
<name>A0A1E3H0C6_9HYPH</name>
<dbReference type="EMBL" id="MCRJ01000100">
    <property type="protein sequence ID" value="ODN69276.1"/>
    <property type="molecule type" value="Genomic_DNA"/>
</dbReference>
<reference evidence="1 2" key="1">
    <citation type="submission" date="2016-07" db="EMBL/GenBank/DDBJ databases">
        <title>Draft Genome Sequence of Methylobrevis pamukkalensis PK2.</title>
        <authorList>
            <person name="Vasilenko O.V."/>
            <person name="Doronina N.V."/>
            <person name="Shmareva M.N."/>
            <person name="Tarlachkov S.V."/>
            <person name="Mustakhimov I."/>
            <person name="Trotsenko Y.A."/>
        </authorList>
    </citation>
    <scope>NUCLEOTIDE SEQUENCE [LARGE SCALE GENOMIC DNA]</scope>
    <source>
        <strain evidence="1 2">PK2</strain>
    </source>
</reference>
<dbReference type="InterPro" id="IPR014746">
    <property type="entry name" value="Gln_synth/guanido_kin_cat_dom"/>
</dbReference>
<dbReference type="Gene3D" id="3.30.590.10">
    <property type="entry name" value="Glutamine synthetase/guanido kinase, catalytic domain"/>
    <property type="match status" value="1"/>
</dbReference>
<sequence length="35" mass="4410">MDDDFIDSWIELKMEENMRYEMMPHPVEFDMYYSA</sequence>
<dbReference type="AlphaFoldDB" id="A0A1E3H0C6"/>
<evidence type="ECO:0000313" key="1">
    <source>
        <dbReference type="EMBL" id="ODN69276.1"/>
    </source>
</evidence>